<evidence type="ECO:0000256" key="3">
    <source>
        <dbReference type="ARBA" id="ARBA00023163"/>
    </source>
</evidence>
<reference evidence="6 7" key="2">
    <citation type="submission" date="2020-02" db="EMBL/GenBank/DDBJ databases">
        <authorList>
            <person name="Sun Q."/>
            <person name="Inoue M."/>
        </authorList>
    </citation>
    <scope>NUCLEOTIDE SEQUENCE [LARGE SCALE GENOMIC DNA]</scope>
    <source>
        <strain evidence="6 7">KCTC 22478</strain>
    </source>
</reference>
<keyword evidence="2" id="KW-0238">DNA-binding</keyword>
<dbReference type="GO" id="GO:0043565">
    <property type="term" value="F:sequence-specific DNA binding"/>
    <property type="evidence" value="ECO:0007669"/>
    <property type="project" value="InterPro"/>
</dbReference>
<reference evidence="5" key="1">
    <citation type="submission" date="2020-01" db="EMBL/GenBank/DDBJ databases">
        <authorList>
            <person name="Rat A."/>
        </authorList>
    </citation>
    <scope>NUCLEOTIDE SEQUENCE</scope>
    <source>
        <strain evidence="5">LMG 31161</strain>
    </source>
</reference>
<keyword evidence="1" id="KW-0805">Transcription regulation</keyword>
<dbReference type="Gene3D" id="1.10.10.60">
    <property type="entry name" value="Homeodomain-like"/>
    <property type="match status" value="1"/>
</dbReference>
<dbReference type="InterPro" id="IPR050204">
    <property type="entry name" value="AraC_XylS_family_regulators"/>
</dbReference>
<comment type="caution">
    <text evidence="5">The sequence shown here is derived from an EMBL/GenBank/DDBJ whole genome shotgun (WGS) entry which is preliminary data.</text>
</comment>
<dbReference type="SUPFAM" id="SSF46689">
    <property type="entry name" value="Homeodomain-like"/>
    <property type="match status" value="1"/>
</dbReference>
<dbReference type="Proteomes" id="UP001138708">
    <property type="component" value="Unassembled WGS sequence"/>
</dbReference>
<dbReference type="AlphaFoldDB" id="A0A9X9WI93"/>
<accession>A0A9X9WI93</accession>
<name>A0A9X9WI93_9PROT</name>
<dbReference type="SMART" id="SM00342">
    <property type="entry name" value="HTH_ARAC"/>
    <property type="match status" value="1"/>
</dbReference>
<evidence type="ECO:0000256" key="2">
    <source>
        <dbReference type="ARBA" id="ARBA00023125"/>
    </source>
</evidence>
<gene>
    <name evidence="6" type="ORF">GWK15_24810</name>
    <name evidence="5" type="ORF">GXW75_12405</name>
</gene>
<protein>
    <submittedName>
        <fullName evidence="5">Helix-turn-helix transcriptional regulator</fullName>
    </submittedName>
</protein>
<proteinExistence type="predicted"/>
<dbReference type="RefSeq" id="WP_168044167.1">
    <property type="nucleotide sequence ID" value="NZ_JAAEDK010000024.1"/>
</dbReference>
<dbReference type="PROSITE" id="PS01124">
    <property type="entry name" value="HTH_ARAC_FAMILY_2"/>
    <property type="match status" value="1"/>
</dbReference>
<dbReference type="EMBL" id="JAAVUP010000022">
    <property type="protein sequence ID" value="NKE20200.1"/>
    <property type="molecule type" value="Genomic_DNA"/>
</dbReference>
<dbReference type="InterPro" id="IPR009057">
    <property type="entry name" value="Homeodomain-like_sf"/>
</dbReference>
<evidence type="ECO:0000313" key="8">
    <source>
        <dbReference type="Proteomes" id="UP001138708"/>
    </source>
</evidence>
<evidence type="ECO:0000313" key="6">
    <source>
        <dbReference type="EMBL" id="NKE20200.1"/>
    </source>
</evidence>
<keyword evidence="3" id="KW-0804">Transcription</keyword>
<dbReference type="InterPro" id="IPR018060">
    <property type="entry name" value="HTH_AraC"/>
</dbReference>
<keyword evidence="7" id="KW-1185">Reference proteome</keyword>
<dbReference type="GO" id="GO:0003700">
    <property type="term" value="F:DNA-binding transcription factor activity"/>
    <property type="evidence" value="ECO:0007669"/>
    <property type="project" value="InterPro"/>
</dbReference>
<dbReference type="PANTHER" id="PTHR46796">
    <property type="entry name" value="HTH-TYPE TRANSCRIPTIONAL ACTIVATOR RHAS-RELATED"/>
    <property type="match status" value="1"/>
</dbReference>
<organism evidence="5 8">
    <name type="scientific">Neoroseomonas oryzicola</name>
    <dbReference type="NCBI Taxonomy" id="535904"/>
    <lineage>
        <taxon>Bacteria</taxon>
        <taxon>Pseudomonadati</taxon>
        <taxon>Pseudomonadota</taxon>
        <taxon>Alphaproteobacteria</taxon>
        <taxon>Acetobacterales</taxon>
        <taxon>Acetobacteraceae</taxon>
        <taxon>Neoroseomonas</taxon>
    </lineage>
</organism>
<evidence type="ECO:0000256" key="1">
    <source>
        <dbReference type="ARBA" id="ARBA00023015"/>
    </source>
</evidence>
<reference evidence="5" key="3">
    <citation type="journal article" date="2021" name="Syst. Appl. Microbiol.">
        <title>Roseomonas hellenica sp. nov., isolated from roots of wild-growing Alkanna tinctoria.</title>
        <authorList>
            <person name="Rat A."/>
            <person name="Naranjo H.D."/>
            <person name="Lebbe L."/>
            <person name="Cnockaert M."/>
            <person name="Krigas N."/>
            <person name="Grigoriadou K."/>
            <person name="Maloupa E."/>
            <person name="Willems A."/>
        </authorList>
    </citation>
    <scope>NUCLEOTIDE SEQUENCE</scope>
    <source>
        <strain evidence="5">LMG 31161</strain>
    </source>
</reference>
<dbReference type="Pfam" id="PF12833">
    <property type="entry name" value="HTH_18"/>
    <property type="match status" value="1"/>
</dbReference>
<feature type="domain" description="HTH araC/xylS-type" evidence="4">
    <location>
        <begin position="158"/>
        <end position="255"/>
    </location>
</feature>
<dbReference type="EMBL" id="JAAEDK010000024">
    <property type="protein sequence ID" value="MBR0660053.1"/>
    <property type="molecule type" value="Genomic_DNA"/>
</dbReference>
<dbReference type="Proteomes" id="UP000746741">
    <property type="component" value="Unassembled WGS sequence"/>
</dbReference>
<evidence type="ECO:0000313" key="5">
    <source>
        <dbReference type="EMBL" id="MBR0660053.1"/>
    </source>
</evidence>
<sequence>MPGRSQGYIMLWQGGSLWIGRSEATTTPHEHHAIQVSLALEGRARLWDAASADAGLDLAAAIVAPDRAHAFAAEGATVAMIFVEPESVIGRAILQRHGGPGVVTPLDPAHLADLPAGLRAAFSAGDRDAMGRLARQAIDLLAGADATTRRLEPDPRVRRVIRMLATRAEAPPTLTEAAAEVRLSPGRLRHLFIAETGLHYSGYVLWLRLERAVAVFAAGGSLTEAAHAAGFADSAHLSRTFRRMFGLAPSSLQIR</sequence>
<evidence type="ECO:0000313" key="7">
    <source>
        <dbReference type="Proteomes" id="UP000746741"/>
    </source>
</evidence>
<evidence type="ECO:0000259" key="4">
    <source>
        <dbReference type="PROSITE" id="PS01124"/>
    </source>
</evidence>